<evidence type="ECO:0000313" key="8">
    <source>
        <dbReference type="Proteomes" id="UP000038045"/>
    </source>
</evidence>
<comment type="similarity">
    <text evidence="5">Belongs to the BAF family.</text>
</comment>
<dbReference type="GO" id="GO:0005634">
    <property type="term" value="C:nucleus"/>
    <property type="evidence" value="ECO:0007669"/>
    <property type="project" value="UniProtKB-SubCell"/>
</dbReference>
<dbReference type="Pfam" id="PF02961">
    <property type="entry name" value="SAM_BAF"/>
    <property type="match status" value="1"/>
</dbReference>
<dbReference type="InterPro" id="IPR004122">
    <property type="entry name" value="BAF_prot"/>
</dbReference>
<evidence type="ECO:0000256" key="3">
    <source>
        <dbReference type="ARBA" id="ARBA00023125"/>
    </source>
</evidence>
<evidence type="ECO:0000256" key="6">
    <source>
        <dbReference type="ARBA" id="ARBA00064955"/>
    </source>
</evidence>
<dbReference type="SUPFAM" id="SSF47798">
    <property type="entry name" value="Barrier-to-autointegration factor, BAF"/>
    <property type="match status" value="1"/>
</dbReference>
<dbReference type="AlphaFoldDB" id="A0A0N4Z2N6"/>
<dbReference type="Proteomes" id="UP000038045">
    <property type="component" value="Unplaced"/>
</dbReference>
<comment type="subunit">
    <text evidence="6">Interacts with emr-1 and lem-2. Interacts with lem-4l, leading to decreased phosphorylation by VRK1 and promoting dephosphorylation by protein phosphatase 2A (PP2A).</text>
</comment>
<dbReference type="Gene3D" id="1.10.150.40">
    <property type="entry name" value="Barrier-to-autointegration factor, BAF"/>
    <property type="match status" value="1"/>
</dbReference>
<dbReference type="PANTHER" id="PTHR47507:SF6">
    <property type="entry name" value="BARRIER-TO-AUTOINTEGRATION FACTOR"/>
    <property type="match status" value="1"/>
</dbReference>
<dbReference type="InterPro" id="IPR051387">
    <property type="entry name" value="BAF"/>
</dbReference>
<keyword evidence="3" id="KW-0238">DNA-binding</keyword>
<dbReference type="WBParaSite" id="PTRK_0000113000.1">
    <property type="protein sequence ID" value="PTRK_0000113000.1"/>
    <property type="gene ID" value="PTRK_0000113000"/>
</dbReference>
<dbReference type="PANTHER" id="PTHR47507">
    <property type="entry name" value="BARRIER TO AUTOINTEGRATION FACTOR 2"/>
    <property type="match status" value="1"/>
</dbReference>
<proteinExistence type="inferred from homology"/>
<keyword evidence="2" id="KW-0597">Phosphoprotein</keyword>
<dbReference type="GO" id="GO:0000793">
    <property type="term" value="C:condensed chromosome"/>
    <property type="evidence" value="ECO:0007669"/>
    <property type="project" value="TreeGrafter"/>
</dbReference>
<comment type="subcellular location">
    <subcellularLocation>
        <location evidence="1">Nucleus</location>
    </subcellularLocation>
</comment>
<name>A0A0N4Z2N6_PARTI</name>
<evidence type="ECO:0000313" key="9">
    <source>
        <dbReference type="WBParaSite" id="PTRK_0000113000.1"/>
    </source>
</evidence>
<sequence>MSTSIKHSNFVSESMGEKPVTDIAGIGEVYGNKLKDDGFGKAFHLYGQFLIFDRNKEMFAEWLKDNYSVGNKHANACAQCLSDYADQHL</sequence>
<dbReference type="SMART" id="SM01023">
    <property type="entry name" value="BAF"/>
    <property type="match status" value="1"/>
</dbReference>
<evidence type="ECO:0000256" key="2">
    <source>
        <dbReference type="ARBA" id="ARBA00022553"/>
    </source>
</evidence>
<accession>A0A0N4Z2N6</accession>
<dbReference type="STRING" id="131310.A0A0N4Z2N6"/>
<dbReference type="GO" id="GO:0003677">
    <property type="term" value="F:DNA binding"/>
    <property type="evidence" value="ECO:0007669"/>
    <property type="project" value="UniProtKB-KW"/>
</dbReference>
<keyword evidence="4" id="KW-0539">Nucleus</keyword>
<dbReference type="GO" id="GO:0051276">
    <property type="term" value="P:chromosome organization"/>
    <property type="evidence" value="ECO:0007669"/>
    <property type="project" value="TreeGrafter"/>
</dbReference>
<evidence type="ECO:0000256" key="5">
    <source>
        <dbReference type="ARBA" id="ARBA00038496"/>
    </source>
</evidence>
<organism evidence="8 9">
    <name type="scientific">Parastrongyloides trichosuri</name>
    <name type="common">Possum-specific nematode worm</name>
    <dbReference type="NCBI Taxonomy" id="131310"/>
    <lineage>
        <taxon>Eukaryota</taxon>
        <taxon>Metazoa</taxon>
        <taxon>Ecdysozoa</taxon>
        <taxon>Nematoda</taxon>
        <taxon>Chromadorea</taxon>
        <taxon>Rhabditida</taxon>
        <taxon>Tylenchina</taxon>
        <taxon>Panagrolaimomorpha</taxon>
        <taxon>Strongyloidoidea</taxon>
        <taxon>Strongyloididae</taxon>
        <taxon>Parastrongyloides</taxon>
    </lineage>
</organism>
<evidence type="ECO:0000256" key="7">
    <source>
        <dbReference type="ARBA" id="ARBA00069025"/>
    </source>
</evidence>
<dbReference type="InterPro" id="IPR036617">
    <property type="entry name" value="BAF_sf"/>
</dbReference>
<keyword evidence="8" id="KW-1185">Reference proteome</keyword>
<reference evidence="9" key="1">
    <citation type="submission" date="2017-02" db="UniProtKB">
        <authorList>
            <consortium name="WormBaseParasite"/>
        </authorList>
    </citation>
    <scope>IDENTIFICATION</scope>
</reference>
<protein>
    <recommendedName>
        <fullName evidence="7">Barrier-to-autointegration factor 1</fullName>
    </recommendedName>
</protein>
<evidence type="ECO:0000256" key="4">
    <source>
        <dbReference type="ARBA" id="ARBA00023242"/>
    </source>
</evidence>
<evidence type="ECO:0000256" key="1">
    <source>
        <dbReference type="ARBA" id="ARBA00004123"/>
    </source>
</evidence>
<dbReference type="FunFam" id="1.10.150.40:FF:000005">
    <property type="entry name" value="Barrier-to-autointegration factor 1"/>
    <property type="match status" value="1"/>
</dbReference>